<protein>
    <recommendedName>
        <fullName evidence="3">HECT-type E3 ubiquitin transferase</fullName>
        <ecNumber evidence="3">2.3.2.26</ecNumber>
    </recommendedName>
</protein>
<dbReference type="EC" id="2.3.2.26" evidence="3"/>
<keyword evidence="5" id="KW-0808">Transferase</keyword>
<dbReference type="GO" id="GO:0000209">
    <property type="term" value="P:protein polyubiquitination"/>
    <property type="evidence" value="ECO:0007669"/>
    <property type="project" value="InterPro"/>
</dbReference>
<dbReference type="Pfam" id="PF00632">
    <property type="entry name" value="HECT"/>
    <property type="match status" value="1"/>
</dbReference>
<dbReference type="Gene3D" id="3.30.2410.10">
    <property type="entry name" value="Hect, E3 ligase catalytic domain"/>
    <property type="match status" value="1"/>
</dbReference>
<dbReference type="SUPFAM" id="SSF56204">
    <property type="entry name" value="Hect, E3 ligase catalytic domain"/>
    <property type="match status" value="1"/>
</dbReference>
<comment type="catalytic activity">
    <reaction evidence="1">
        <text>S-ubiquitinyl-[E2 ubiquitin-conjugating enzyme]-L-cysteine + [acceptor protein]-L-lysine = [E2 ubiquitin-conjugating enzyme]-L-cysteine + N(6)-ubiquitinyl-[acceptor protein]-L-lysine.</text>
        <dbReference type="EC" id="2.3.2.26"/>
    </reaction>
</comment>
<dbReference type="SMART" id="SM00119">
    <property type="entry name" value="HECTc"/>
    <property type="match status" value="1"/>
</dbReference>
<dbReference type="GO" id="GO:0061630">
    <property type="term" value="F:ubiquitin protein ligase activity"/>
    <property type="evidence" value="ECO:0007669"/>
    <property type="project" value="UniProtKB-EC"/>
</dbReference>
<dbReference type="PROSITE" id="PS50237">
    <property type="entry name" value="HECT"/>
    <property type="match status" value="1"/>
</dbReference>
<reference evidence="10" key="1">
    <citation type="submission" date="2025-08" db="UniProtKB">
        <authorList>
            <consortium name="RefSeq"/>
        </authorList>
    </citation>
    <scope>IDENTIFICATION</scope>
</reference>
<evidence type="ECO:0000256" key="4">
    <source>
        <dbReference type="ARBA" id="ARBA00022490"/>
    </source>
</evidence>
<keyword evidence="4" id="KW-0963">Cytoplasm</keyword>
<dbReference type="Gene3D" id="3.90.1750.10">
    <property type="entry name" value="Hect, E3 ligase catalytic domains"/>
    <property type="match status" value="1"/>
</dbReference>
<dbReference type="FunFam" id="3.30.2410.10:FF:000003">
    <property type="entry name" value="probable E3 ubiquitin-protein ligase HERC4 isoform X1"/>
    <property type="match status" value="1"/>
</dbReference>
<feature type="active site" description="Glycyl thioester intermediate" evidence="7">
    <location>
        <position position="519"/>
    </location>
</feature>
<dbReference type="CDD" id="cd00078">
    <property type="entry name" value="HECTc"/>
    <property type="match status" value="1"/>
</dbReference>
<dbReference type="RefSeq" id="XP_026528404.1">
    <property type="nucleotide sequence ID" value="XM_026672619.1"/>
</dbReference>
<dbReference type="InterPro" id="IPR000569">
    <property type="entry name" value="HECT_dom"/>
</dbReference>
<dbReference type="Gene3D" id="3.30.2160.10">
    <property type="entry name" value="Hect, E3 ligase catalytic domain"/>
    <property type="match status" value="1"/>
</dbReference>
<proteinExistence type="predicted"/>
<dbReference type="GO" id="GO:0005737">
    <property type="term" value="C:cytoplasm"/>
    <property type="evidence" value="ECO:0007669"/>
    <property type="project" value="UniProtKB-SubCell"/>
</dbReference>
<evidence type="ECO:0000313" key="10">
    <source>
        <dbReference type="RefSeq" id="XP_026528404.1"/>
    </source>
</evidence>
<evidence type="ECO:0000256" key="2">
    <source>
        <dbReference type="ARBA" id="ARBA00004496"/>
    </source>
</evidence>
<comment type="subcellular location">
    <subcellularLocation>
        <location evidence="2">Cytoplasm</location>
    </subcellularLocation>
</comment>
<evidence type="ECO:0000259" key="8">
    <source>
        <dbReference type="PROSITE" id="PS50237"/>
    </source>
</evidence>
<dbReference type="InterPro" id="IPR035983">
    <property type="entry name" value="Hect_E3_ubiquitin_ligase"/>
</dbReference>
<evidence type="ECO:0000313" key="9">
    <source>
        <dbReference type="Proteomes" id="UP000504612"/>
    </source>
</evidence>
<organism evidence="9 10">
    <name type="scientific">Notechis scutatus</name>
    <name type="common">mainland tiger snake</name>
    <dbReference type="NCBI Taxonomy" id="8663"/>
    <lineage>
        <taxon>Eukaryota</taxon>
        <taxon>Metazoa</taxon>
        <taxon>Chordata</taxon>
        <taxon>Craniata</taxon>
        <taxon>Vertebrata</taxon>
        <taxon>Euteleostomi</taxon>
        <taxon>Lepidosauria</taxon>
        <taxon>Squamata</taxon>
        <taxon>Bifurcata</taxon>
        <taxon>Unidentata</taxon>
        <taxon>Episquamata</taxon>
        <taxon>Toxicofera</taxon>
        <taxon>Serpentes</taxon>
        <taxon>Colubroidea</taxon>
        <taxon>Elapidae</taxon>
        <taxon>Hydrophiinae</taxon>
        <taxon>Notechis</taxon>
    </lineage>
</organism>
<evidence type="ECO:0000256" key="1">
    <source>
        <dbReference type="ARBA" id="ARBA00000885"/>
    </source>
</evidence>
<dbReference type="PANTHER" id="PTHR45700">
    <property type="entry name" value="UBIQUITIN-PROTEIN LIGASE E3C"/>
    <property type="match status" value="1"/>
</dbReference>
<evidence type="ECO:0000256" key="3">
    <source>
        <dbReference type="ARBA" id="ARBA00012485"/>
    </source>
</evidence>
<feature type="domain" description="HECT" evidence="8">
    <location>
        <begin position="228"/>
        <end position="551"/>
    </location>
</feature>
<dbReference type="GeneID" id="113415288"/>
<evidence type="ECO:0000256" key="7">
    <source>
        <dbReference type="PROSITE-ProRule" id="PRU00104"/>
    </source>
</evidence>
<dbReference type="AlphaFoldDB" id="A0A6J1UKM7"/>
<keyword evidence="6 7" id="KW-0833">Ubl conjugation pathway</keyword>
<dbReference type="FunFam" id="3.30.2160.10:FF:000004">
    <property type="entry name" value="probable E3 ubiquitin-protein ligase HERC4 isoform X1"/>
    <property type="match status" value="1"/>
</dbReference>
<evidence type="ECO:0000256" key="5">
    <source>
        <dbReference type="ARBA" id="ARBA00022679"/>
    </source>
</evidence>
<dbReference type="KEGG" id="nss:113415288"/>
<keyword evidence="9" id="KW-1185">Reference proteome</keyword>
<accession>A0A6J1UKM7</accession>
<gene>
    <name evidence="10" type="primary">LOC113415288</name>
</gene>
<dbReference type="Proteomes" id="UP000504612">
    <property type="component" value="Unplaced"/>
</dbReference>
<dbReference type="PANTHER" id="PTHR45700:SF8">
    <property type="entry name" value="HECT-TYPE E3 UBIQUITIN TRANSFERASE"/>
    <property type="match status" value="1"/>
</dbReference>
<dbReference type="InterPro" id="IPR044611">
    <property type="entry name" value="E3A/B/C-like"/>
</dbReference>
<sequence>MDGFVPVNLQEAREVLKELTMTDWIARQIDSSLLNDLFLGLPRSSPHQEALAIFLLVPECCVALEACSIPLLASEFAEAVTGLSEGSSNILENYWSLLPGPFLEQIVQMLKTYVSAMLPSYNLFPKDKTWIDILKVLKKLYKVNMKAKCPLQISTFCIDEIPQKIDLEDDFWEWELHKDNLLKIKACCELVNCWRLGNSDTPEPPVFILKVRRHFLLEDTWHKLSILEDSYLKMHLLVQFENEMPDYGDLGYLVEFFSEVFEKVVQPEYGMFMYCESTSPMWFPPKPSVEKNKYFLFGILYGLSMANGVTAYIPFPLAVFKKLLNKKPTLSDVKELSPVLGRNLQTVLEYEHDDLEDMFQLCYSISWDSMDVDLIENGISTAVNNANKKDFVDKYVDYIFNKSVDDVFSEFKRGFYKGLDEQLVGIFEPEQLMEVAIGNAKYDWDLCEKNAVYSGIYSPTHPTIKMFWEVFHELSLEDKKHFLVFLAGNDRIPVTGMEPWKIYPHYLPSEDLIPGAGICFHLLFLPVYSTKQKLKEKLLQAISHNRGFGRFVPRV</sequence>
<evidence type="ECO:0000256" key="6">
    <source>
        <dbReference type="ARBA" id="ARBA00022786"/>
    </source>
</evidence>
<name>A0A6J1UKM7_9SAUR</name>